<evidence type="ECO:0000313" key="2">
    <source>
        <dbReference type="Proteomes" id="UP000821865"/>
    </source>
</evidence>
<protein>
    <submittedName>
        <fullName evidence="1">Uncharacterized protein</fullName>
    </submittedName>
</protein>
<gene>
    <name evidence="1" type="ORF">HPB49_003713</name>
</gene>
<accession>A0ACB8DU05</accession>
<proteinExistence type="predicted"/>
<organism evidence="1 2">
    <name type="scientific">Dermacentor silvarum</name>
    <name type="common">Tick</name>
    <dbReference type="NCBI Taxonomy" id="543639"/>
    <lineage>
        <taxon>Eukaryota</taxon>
        <taxon>Metazoa</taxon>
        <taxon>Ecdysozoa</taxon>
        <taxon>Arthropoda</taxon>
        <taxon>Chelicerata</taxon>
        <taxon>Arachnida</taxon>
        <taxon>Acari</taxon>
        <taxon>Parasitiformes</taxon>
        <taxon>Ixodida</taxon>
        <taxon>Ixodoidea</taxon>
        <taxon>Ixodidae</taxon>
        <taxon>Rhipicephalinae</taxon>
        <taxon>Dermacentor</taxon>
    </lineage>
</organism>
<comment type="caution">
    <text evidence="1">The sequence shown here is derived from an EMBL/GenBank/DDBJ whole genome shotgun (WGS) entry which is preliminary data.</text>
</comment>
<evidence type="ECO:0000313" key="1">
    <source>
        <dbReference type="EMBL" id="KAH7977836.1"/>
    </source>
</evidence>
<keyword evidence="2" id="KW-1185">Reference proteome</keyword>
<sequence length="413" mass="45474">MCLPSRSTLKRYLASYRSTFGFNSKVLRQLKAKTVGIDPFRRHGGIIIDELKLSEHLSVKQNGVIEGFVDLGQFSTPAQRHTVSDHGMVVLFVPFVGKWSQIIGSFATSGNMKAEVLAKVITEATILAENSGLFVDFVTCDGASWNRKMWKIMGIGGGATYVNCNVQHRVDSSRSLFFLSDFPHLIKCLRNSLLKNGFDTPDGLVTVEHVKEAYKIDASSLTLKAMTGITQRHLAPNNFEKMRVTYAFQLFGKKVLQGLHLYKAELEKKYGSVTATQTFFKRIRTLIDGMTSRFPAEALRPSSQRLTALKDFLILDQAFCTDDIQRTRRSDVLPPAPGSVRGGHEHGGGGWNEPVLAAPTPSKNVSTLYGAASEEDIEAPYIAFASSATARLRFLGDIGGIKRPPPVSALPLF</sequence>
<dbReference type="Proteomes" id="UP000821865">
    <property type="component" value="Chromosome 1"/>
</dbReference>
<dbReference type="EMBL" id="CM023470">
    <property type="protein sequence ID" value="KAH7977836.1"/>
    <property type="molecule type" value="Genomic_DNA"/>
</dbReference>
<reference evidence="1" key="1">
    <citation type="submission" date="2020-05" db="EMBL/GenBank/DDBJ databases">
        <title>Large-scale comparative analyses of tick genomes elucidate their genetic diversity and vector capacities.</title>
        <authorList>
            <person name="Jia N."/>
            <person name="Wang J."/>
            <person name="Shi W."/>
            <person name="Du L."/>
            <person name="Sun Y."/>
            <person name="Zhan W."/>
            <person name="Jiang J."/>
            <person name="Wang Q."/>
            <person name="Zhang B."/>
            <person name="Ji P."/>
            <person name="Sakyi L.B."/>
            <person name="Cui X."/>
            <person name="Yuan T."/>
            <person name="Jiang B."/>
            <person name="Yang W."/>
            <person name="Lam T.T.-Y."/>
            <person name="Chang Q."/>
            <person name="Ding S."/>
            <person name="Wang X."/>
            <person name="Zhu J."/>
            <person name="Ruan X."/>
            <person name="Zhao L."/>
            <person name="Wei J."/>
            <person name="Que T."/>
            <person name="Du C."/>
            <person name="Cheng J."/>
            <person name="Dai P."/>
            <person name="Han X."/>
            <person name="Huang E."/>
            <person name="Gao Y."/>
            <person name="Liu J."/>
            <person name="Shao H."/>
            <person name="Ye R."/>
            <person name="Li L."/>
            <person name="Wei W."/>
            <person name="Wang X."/>
            <person name="Wang C."/>
            <person name="Yang T."/>
            <person name="Huo Q."/>
            <person name="Li W."/>
            <person name="Guo W."/>
            <person name="Chen H."/>
            <person name="Zhou L."/>
            <person name="Ni X."/>
            <person name="Tian J."/>
            <person name="Zhou Y."/>
            <person name="Sheng Y."/>
            <person name="Liu T."/>
            <person name="Pan Y."/>
            <person name="Xia L."/>
            <person name="Li J."/>
            <person name="Zhao F."/>
            <person name="Cao W."/>
        </authorList>
    </citation>
    <scope>NUCLEOTIDE SEQUENCE</scope>
    <source>
        <strain evidence="1">Dsil-2018</strain>
    </source>
</reference>
<name>A0ACB8DU05_DERSI</name>